<dbReference type="InterPro" id="IPR050815">
    <property type="entry name" value="TF_fung"/>
</dbReference>
<dbReference type="Proteomes" id="UP000738402">
    <property type="component" value="Unassembled WGS sequence"/>
</dbReference>
<comment type="subcellular location">
    <subcellularLocation>
        <location evidence="1">Nucleus</location>
    </subcellularLocation>
</comment>
<feature type="domain" description="Zn(2)-C6 fungal-type" evidence="6">
    <location>
        <begin position="6"/>
        <end position="39"/>
    </location>
</feature>
<evidence type="ECO:0000313" key="10">
    <source>
        <dbReference type="Proteomes" id="UP000738402"/>
    </source>
</evidence>
<keyword evidence="5" id="KW-0539">Nucleus</keyword>
<gene>
    <name evidence="7" type="ORF">KL933_000027</name>
    <name evidence="8" type="ORF">KL946_000026</name>
</gene>
<reference evidence="7 9" key="1">
    <citation type="journal article" date="2021" name="G3 (Bethesda)">
        <title>Genomic diversity, chromosomal rearrangements, and interspecies hybridization in the ogataea polymorpha species complex.</title>
        <authorList>
            <person name="Hanson S.J."/>
            <person name="Cinneide E.O."/>
            <person name="Salzberg L.I."/>
            <person name="Wolfe K.H."/>
            <person name="McGowan J."/>
            <person name="Fitzpatrick D.A."/>
            <person name="Matlin K."/>
        </authorList>
    </citation>
    <scope>NUCLEOTIDE SEQUENCE</scope>
    <source>
        <strain evidence="8">81-436-3</strain>
        <strain evidence="7">83-405-1</strain>
    </source>
</reference>
<evidence type="ECO:0000259" key="6">
    <source>
        <dbReference type="PROSITE" id="PS50048"/>
    </source>
</evidence>
<protein>
    <recommendedName>
        <fullName evidence="6">Zn(2)-C6 fungal-type domain-containing protein</fullName>
    </recommendedName>
</protein>
<dbReference type="GO" id="GO:0000981">
    <property type="term" value="F:DNA-binding transcription factor activity, RNA polymerase II-specific"/>
    <property type="evidence" value="ECO:0007669"/>
    <property type="project" value="InterPro"/>
</dbReference>
<dbReference type="PANTHER" id="PTHR47338">
    <property type="entry name" value="ZN(II)2CYS6 TRANSCRIPTION FACTOR (EUROFUNG)-RELATED"/>
    <property type="match status" value="1"/>
</dbReference>
<keyword evidence="9" id="KW-1185">Reference proteome</keyword>
<evidence type="ECO:0000256" key="1">
    <source>
        <dbReference type="ARBA" id="ARBA00004123"/>
    </source>
</evidence>
<organism evidence="7 10">
    <name type="scientific">Ogataea haglerorum</name>
    <dbReference type="NCBI Taxonomy" id="1937702"/>
    <lineage>
        <taxon>Eukaryota</taxon>
        <taxon>Fungi</taxon>
        <taxon>Dikarya</taxon>
        <taxon>Ascomycota</taxon>
        <taxon>Saccharomycotina</taxon>
        <taxon>Pichiomycetes</taxon>
        <taxon>Pichiales</taxon>
        <taxon>Pichiaceae</taxon>
        <taxon>Ogataea</taxon>
    </lineage>
</organism>
<evidence type="ECO:0000256" key="5">
    <source>
        <dbReference type="ARBA" id="ARBA00023242"/>
    </source>
</evidence>
<evidence type="ECO:0000256" key="3">
    <source>
        <dbReference type="ARBA" id="ARBA00023015"/>
    </source>
</evidence>
<dbReference type="PROSITE" id="PS00463">
    <property type="entry name" value="ZN2_CY6_FUNGAL_1"/>
    <property type="match status" value="1"/>
</dbReference>
<dbReference type="Proteomes" id="UP000697297">
    <property type="component" value="Unassembled WGS sequence"/>
</dbReference>
<evidence type="ECO:0000313" key="9">
    <source>
        <dbReference type="Proteomes" id="UP000697297"/>
    </source>
</evidence>
<keyword evidence="3" id="KW-0805">Transcription regulation</keyword>
<dbReference type="AlphaFoldDB" id="A0AAN6DAB8"/>
<dbReference type="EMBL" id="JAHLUH010000001">
    <property type="protein sequence ID" value="KAG7730232.1"/>
    <property type="molecule type" value="Genomic_DNA"/>
</dbReference>
<proteinExistence type="predicted"/>
<dbReference type="GO" id="GO:0005634">
    <property type="term" value="C:nucleus"/>
    <property type="evidence" value="ECO:0007669"/>
    <property type="project" value="UniProtKB-SubCell"/>
</dbReference>
<name>A0AAN6DAB8_9ASCO</name>
<comment type="caution">
    <text evidence="7">The sequence shown here is derived from an EMBL/GenBank/DDBJ whole genome shotgun (WGS) entry which is preliminary data.</text>
</comment>
<dbReference type="CDD" id="cd12148">
    <property type="entry name" value="fungal_TF_MHR"/>
    <property type="match status" value="1"/>
</dbReference>
<dbReference type="GO" id="GO:0008270">
    <property type="term" value="F:zinc ion binding"/>
    <property type="evidence" value="ECO:0007669"/>
    <property type="project" value="InterPro"/>
</dbReference>
<dbReference type="PANTHER" id="PTHR47338:SF5">
    <property type="entry name" value="ZN(II)2CYS6 TRANSCRIPTION FACTOR (EUROFUNG)"/>
    <property type="match status" value="1"/>
</dbReference>
<keyword evidence="4" id="KW-0804">Transcription</keyword>
<evidence type="ECO:0000256" key="2">
    <source>
        <dbReference type="ARBA" id="ARBA00022723"/>
    </source>
</evidence>
<dbReference type="CDD" id="cd00067">
    <property type="entry name" value="GAL4"/>
    <property type="match status" value="1"/>
</dbReference>
<evidence type="ECO:0000256" key="4">
    <source>
        <dbReference type="ARBA" id="ARBA00023163"/>
    </source>
</evidence>
<dbReference type="EMBL" id="JAHLUN010000001">
    <property type="protein sequence ID" value="KAG7768743.1"/>
    <property type="molecule type" value="Genomic_DNA"/>
</dbReference>
<evidence type="ECO:0000313" key="7">
    <source>
        <dbReference type="EMBL" id="KAG7730232.1"/>
    </source>
</evidence>
<keyword evidence="2" id="KW-0479">Metal-binding</keyword>
<accession>A0AAN6DAB8</accession>
<evidence type="ECO:0000313" key="8">
    <source>
        <dbReference type="EMBL" id="KAG7768743.1"/>
    </source>
</evidence>
<dbReference type="Pfam" id="PF00172">
    <property type="entry name" value="Zn_clus"/>
    <property type="match status" value="1"/>
</dbReference>
<dbReference type="PROSITE" id="PS50048">
    <property type="entry name" value="ZN2_CY6_FUNGAL_2"/>
    <property type="match status" value="1"/>
</dbReference>
<dbReference type="InterPro" id="IPR001138">
    <property type="entry name" value="Zn2Cys6_DnaBD"/>
</dbReference>
<sequence length="555" mass="63748">MRVTVACAGCRLKKIKCIHNGCAPCQNCQTRNGRDECRLFTTQEFRKYKRANTVLLKIDSGKMELSESLVNTCIEITVQNHPELVFLYFPANINLFRLLDPVVCLGLCALSSPFLDKSPANSEFVAAFETKLLQKLDDRVSMDYLVLLQASVIWLLLSWQTGKTNKGYLFGGFADRVYTSLTKQKNTSGSLIEQEFYIRSIWAYQLTCLSLREGYTDGRARLTRYRLPMPNKDLLFGHMGPAKYLGDINLSQTSELVYLFVYTTDIWTDCNTWIFKGGRNHYREAPWDPASKWHSLHMRIESLEAQLGPKEKFSLSNLEAHFSLGEGTIFCYLHLGILISKILIRRNYFPFVPLDDTGPKGPQPLPKELCGAPKGWWRENAHLVFDCSRMIATIFDELQKRRKLFCNSYSGYCGLTAASMLIYAHNFPSYDPTFHDADLYYQYCVNFLKFYKARWELGSYYYDFLQQTRRMLEAAANNKIEIASISAFEHMKDELIEVANVAAPLPKTDRLNIESLLRSPKMPNSPAEDVDWLSTNMAWDFGWSNLGAPFTDYMC</sequence>